<gene>
    <name evidence="2" type="ORF">HOLleu_33651</name>
    <name evidence="1" type="ORF">HOLleu_41491</name>
</gene>
<dbReference type="Proteomes" id="UP001152320">
    <property type="component" value="Chromosome 23"/>
</dbReference>
<evidence type="ECO:0000313" key="2">
    <source>
        <dbReference type="EMBL" id="KAJ8025940.1"/>
    </source>
</evidence>
<dbReference type="EMBL" id="JAIZAY010000023">
    <property type="protein sequence ID" value="KAJ8019769.1"/>
    <property type="molecule type" value="Genomic_DNA"/>
</dbReference>
<organism evidence="1 3">
    <name type="scientific">Holothuria leucospilota</name>
    <name type="common">Black long sea cucumber</name>
    <name type="synonym">Mertensiothuria leucospilota</name>
    <dbReference type="NCBI Taxonomy" id="206669"/>
    <lineage>
        <taxon>Eukaryota</taxon>
        <taxon>Metazoa</taxon>
        <taxon>Echinodermata</taxon>
        <taxon>Eleutherozoa</taxon>
        <taxon>Echinozoa</taxon>
        <taxon>Holothuroidea</taxon>
        <taxon>Aspidochirotacea</taxon>
        <taxon>Aspidochirotida</taxon>
        <taxon>Holothuriidae</taxon>
        <taxon>Holothuria</taxon>
    </lineage>
</organism>
<accession>A0A9Q0YFZ4</accession>
<reference evidence="1" key="1">
    <citation type="submission" date="2021-10" db="EMBL/GenBank/DDBJ databases">
        <title>Tropical sea cucumber genome reveals ecological adaptation and Cuvierian tubules defense mechanism.</title>
        <authorList>
            <person name="Chen T."/>
        </authorList>
    </citation>
    <scope>NUCLEOTIDE SEQUENCE</scope>
    <source>
        <strain evidence="1">Nanhai2018</strain>
        <tissue evidence="1">Muscle</tissue>
    </source>
</reference>
<sequence>MFYQDHSASKCSGANRIKLANILEIYSNRANKSENFCNVFPLIIYFTKIITIRC</sequence>
<dbReference type="AlphaFoldDB" id="A0A9Q0YFZ4"/>
<dbReference type="Proteomes" id="UP001152320">
    <property type="component" value="Chromosome 17"/>
</dbReference>
<evidence type="ECO:0000313" key="1">
    <source>
        <dbReference type="EMBL" id="KAJ8019769.1"/>
    </source>
</evidence>
<evidence type="ECO:0000313" key="3">
    <source>
        <dbReference type="Proteomes" id="UP001152320"/>
    </source>
</evidence>
<name>A0A9Q0YFZ4_HOLLE</name>
<protein>
    <submittedName>
        <fullName evidence="1">Uncharacterized protein</fullName>
    </submittedName>
</protein>
<proteinExistence type="predicted"/>
<keyword evidence="3" id="KW-1185">Reference proteome</keyword>
<comment type="caution">
    <text evidence="1">The sequence shown here is derived from an EMBL/GenBank/DDBJ whole genome shotgun (WGS) entry which is preliminary data.</text>
</comment>
<dbReference type="EMBL" id="JAIZAY010000017">
    <property type="protein sequence ID" value="KAJ8025940.1"/>
    <property type="molecule type" value="Genomic_DNA"/>
</dbReference>